<feature type="region of interest" description="Disordered" evidence="1">
    <location>
        <begin position="149"/>
        <end position="169"/>
    </location>
</feature>
<dbReference type="AlphaFoldDB" id="A0AA40G196"/>
<organism evidence="2 3">
    <name type="scientific">Melipona bicolor</name>
    <dbReference type="NCBI Taxonomy" id="60889"/>
    <lineage>
        <taxon>Eukaryota</taxon>
        <taxon>Metazoa</taxon>
        <taxon>Ecdysozoa</taxon>
        <taxon>Arthropoda</taxon>
        <taxon>Hexapoda</taxon>
        <taxon>Insecta</taxon>
        <taxon>Pterygota</taxon>
        <taxon>Neoptera</taxon>
        <taxon>Endopterygota</taxon>
        <taxon>Hymenoptera</taxon>
        <taxon>Apocrita</taxon>
        <taxon>Aculeata</taxon>
        <taxon>Apoidea</taxon>
        <taxon>Anthophila</taxon>
        <taxon>Apidae</taxon>
        <taxon>Melipona</taxon>
    </lineage>
</organism>
<name>A0AA40G196_9HYME</name>
<protein>
    <submittedName>
        <fullName evidence="2">Uncharacterized protein</fullName>
    </submittedName>
</protein>
<reference evidence="2" key="1">
    <citation type="submission" date="2021-10" db="EMBL/GenBank/DDBJ databases">
        <title>Melipona bicolor Genome sequencing and assembly.</title>
        <authorList>
            <person name="Araujo N.S."/>
            <person name="Arias M.C."/>
        </authorList>
    </citation>
    <scope>NUCLEOTIDE SEQUENCE</scope>
    <source>
        <strain evidence="2">USP_2M_L1-L4_2017</strain>
        <tissue evidence="2">Whole body</tissue>
    </source>
</reference>
<proteinExistence type="predicted"/>
<feature type="compositionally biased region" description="Polar residues" evidence="1">
    <location>
        <begin position="149"/>
        <end position="158"/>
    </location>
</feature>
<accession>A0AA40G196</accession>
<dbReference type="Proteomes" id="UP001177670">
    <property type="component" value="Unassembled WGS sequence"/>
</dbReference>
<keyword evidence="3" id="KW-1185">Reference proteome</keyword>
<evidence type="ECO:0000313" key="3">
    <source>
        <dbReference type="Proteomes" id="UP001177670"/>
    </source>
</evidence>
<feature type="region of interest" description="Disordered" evidence="1">
    <location>
        <begin position="31"/>
        <end position="96"/>
    </location>
</feature>
<feature type="compositionally biased region" description="Basic and acidic residues" evidence="1">
    <location>
        <begin position="85"/>
        <end position="96"/>
    </location>
</feature>
<sequence length="169" mass="18269">MKHLKLLRDGSTSSNDAKDFEYIIPNSLSQSLESSPIKKSSRSHPSDLDSRSQEFSASAAKIPSIRPRADRGYGARSGEVPTIRQNERVKKMEGKKCRSGVLAGGSLSKKDCRIDRRGRTVAGCEHCRSVASCDRGSATRLAARLLDGDTNQSASGSRVVQPELESCSS</sequence>
<evidence type="ECO:0000313" key="2">
    <source>
        <dbReference type="EMBL" id="KAK1129199.1"/>
    </source>
</evidence>
<feature type="region of interest" description="Disordered" evidence="1">
    <location>
        <begin position="1"/>
        <end position="20"/>
    </location>
</feature>
<comment type="caution">
    <text evidence="2">The sequence shown here is derived from an EMBL/GenBank/DDBJ whole genome shotgun (WGS) entry which is preliminary data.</text>
</comment>
<dbReference type="EMBL" id="JAHYIQ010000009">
    <property type="protein sequence ID" value="KAK1129199.1"/>
    <property type="molecule type" value="Genomic_DNA"/>
</dbReference>
<gene>
    <name evidence="2" type="ORF">K0M31_020329</name>
</gene>
<evidence type="ECO:0000256" key="1">
    <source>
        <dbReference type="SAM" id="MobiDB-lite"/>
    </source>
</evidence>